<evidence type="ECO:0000313" key="4">
    <source>
        <dbReference type="Proteomes" id="UP001285908"/>
    </source>
</evidence>
<proteinExistence type="predicted"/>
<dbReference type="AlphaFoldDB" id="A0AAJ0HZU7"/>
<feature type="compositionally biased region" description="Gly residues" evidence="1">
    <location>
        <begin position="310"/>
        <end position="319"/>
    </location>
</feature>
<dbReference type="PANTHER" id="PTHR30336">
    <property type="entry name" value="INNER MEMBRANE PROTEIN, PROBABLE PERMEASE"/>
    <property type="match status" value="1"/>
</dbReference>
<evidence type="ECO:0000259" key="2">
    <source>
        <dbReference type="Pfam" id="PF02698"/>
    </source>
</evidence>
<sequence>MSQEQHPPDGVPTHGPAPGPSLLSTASASATTTAPSTAPISVPAPADILGTPTTSDTTIITNTDRRRATNARRNRQLGTHHIQLPPNAHAPSHLFSYSPKPIRLERQRLGANSNNLHPLLHRPPRSPLRRPSLSHHFSSSISSSFLHHYLLLFLQQQSTSTSTTGLITTPRKAYQYLLFSGHSGLLTRSLTGDPFSSTTTTTPTPSKGDTRPQAEEEEEDKQKFQSEASIFASIALSMGVPPSAILIEEQSTNTGENVRFTHALLEKRGINVKDFLLVQKPYMERRTWGTFGRQWPSSFCSSPSSSFSGGASGAAGVGMEGEDEEKEEIEEDEEKEEKEEKVNYSVTSPPLEWEEYPDEESGNGRELVINVMVGDLVRIKEYGEKGWQVKMEIPENVWEAGRRLVEEEGYGEHLPEGFWFV</sequence>
<dbReference type="InterPro" id="IPR003848">
    <property type="entry name" value="DUF218"/>
</dbReference>
<dbReference type="GeneID" id="87871740"/>
<dbReference type="Pfam" id="PF02698">
    <property type="entry name" value="DUF218"/>
    <property type="match status" value="1"/>
</dbReference>
<feature type="domain" description="DUF218" evidence="2">
    <location>
        <begin position="224"/>
        <end position="294"/>
    </location>
</feature>
<keyword evidence="4" id="KW-1185">Reference proteome</keyword>
<protein>
    <submittedName>
        <fullName evidence="3">DUF218 domain-containing protein</fullName>
    </submittedName>
</protein>
<reference evidence="3 4" key="1">
    <citation type="journal article" date="2023" name="Mol. Phylogenet. Evol.">
        <title>Genome-scale phylogeny and comparative genomics of the fungal order Sordariales.</title>
        <authorList>
            <person name="Hensen N."/>
            <person name="Bonometti L."/>
            <person name="Westerberg I."/>
            <person name="Brannstrom I.O."/>
            <person name="Guillou S."/>
            <person name="Cros-Aarteil S."/>
            <person name="Calhoun S."/>
            <person name="Haridas S."/>
            <person name="Kuo A."/>
            <person name="Mondo S."/>
            <person name="Pangilinan J."/>
            <person name="Riley R."/>
            <person name="LaButti K."/>
            <person name="Andreopoulos B."/>
            <person name="Lipzen A."/>
            <person name="Chen C."/>
            <person name="Yan M."/>
            <person name="Daum C."/>
            <person name="Ng V."/>
            <person name="Clum A."/>
            <person name="Steindorff A."/>
            <person name="Ohm R.A."/>
            <person name="Martin F."/>
            <person name="Silar P."/>
            <person name="Natvig D.O."/>
            <person name="Lalanne C."/>
            <person name="Gautier V."/>
            <person name="Ament-Velasquez S.L."/>
            <person name="Kruys A."/>
            <person name="Hutchinson M.I."/>
            <person name="Powell A.J."/>
            <person name="Barry K."/>
            <person name="Miller A.N."/>
            <person name="Grigoriev I.V."/>
            <person name="Debuchy R."/>
            <person name="Gladieux P."/>
            <person name="Hiltunen Thoren M."/>
            <person name="Johannesson H."/>
        </authorList>
    </citation>
    <scope>NUCLEOTIDE SEQUENCE [LARGE SCALE GENOMIC DNA]</scope>
    <source>
        <strain evidence="3 4">FGSC 10403</strain>
    </source>
</reference>
<name>A0AAJ0HZU7_9PEZI</name>
<accession>A0AAJ0HZU7</accession>
<feature type="region of interest" description="Disordered" evidence="1">
    <location>
        <begin position="302"/>
        <end position="359"/>
    </location>
</feature>
<organism evidence="3 4">
    <name type="scientific">Neurospora hispaniola</name>
    <dbReference type="NCBI Taxonomy" id="588809"/>
    <lineage>
        <taxon>Eukaryota</taxon>
        <taxon>Fungi</taxon>
        <taxon>Dikarya</taxon>
        <taxon>Ascomycota</taxon>
        <taxon>Pezizomycotina</taxon>
        <taxon>Sordariomycetes</taxon>
        <taxon>Sordariomycetidae</taxon>
        <taxon>Sordariales</taxon>
        <taxon>Sordariaceae</taxon>
        <taxon>Neurospora</taxon>
    </lineage>
</organism>
<feature type="region of interest" description="Disordered" evidence="1">
    <location>
        <begin position="1"/>
        <end position="72"/>
    </location>
</feature>
<feature type="compositionally biased region" description="Low complexity" evidence="1">
    <location>
        <begin position="196"/>
        <end position="206"/>
    </location>
</feature>
<dbReference type="InterPro" id="IPR051599">
    <property type="entry name" value="Cell_Envelope_Assoc"/>
</dbReference>
<dbReference type="Proteomes" id="UP001285908">
    <property type="component" value="Unassembled WGS sequence"/>
</dbReference>
<dbReference type="CDD" id="cd06259">
    <property type="entry name" value="YdcF-like"/>
    <property type="match status" value="1"/>
</dbReference>
<dbReference type="EMBL" id="JAULSX010000009">
    <property type="protein sequence ID" value="KAK3486093.1"/>
    <property type="molecule type" value="Genomic_DNA"/>
</dbReference>
<dbReference type="InterPro" id="IPR014729">
    <property type="entry name" value="Rossmann-like_a/b/a_fold"/>
</dbReference>
<feature type="compositionally biased region" description="Low complexity" evidence="1">
    <location>
        <begin position="53"/>
        <end position="62"/>
    </location>
</feature>
<feature type="compositionally biased region" description="Basic and acidic residues" evidence="1">
    <location>
        <begin position="208"/>
        <end position="224"/>
    </location>
</feature>
<feature type="compositionally biased region" description="Acidic residues" evidence="1">
    <location>
        <begin position="320"/>
        <end position="337"/>
    </location>
</feature>
<comment type="caution">
    <text evidence="3">The sequence shown here is derived from an EMBL/GenBank/DDBJ whole genome shotgun (WGS) entry which is preliminary data.</text>
</comment>
<gene>
    <name evidence="3" type="ORF">B0T23DRAFT_245820</name>
</gene>
<feature type="region of interest" description="Disordered" evidence="1">
    <location>
        <begin position="190"/>
        <end position="224"/>
    </location>
</feature>
<dbReference type="PANTHER" id="PTHR30336:SF20">
    <property type="entry name" value="DUF218 DOMAIN-CONTAINING PROTEIN"/>
    <property type="match status" value="1"/>
</dbReference>
<dbReference type="GO" id="GO:0005886">
    <property type="term" value="C:plasma membrane"/>
    <property type="evidence" value="ECO:0007669"/>
    <property type="project" value="TreeGrafter"/>
</dbReference>
<dbReference type="RefSeq" id="XP_062688856.1">
    <property type="nucleotide sequence ID" value="XM_062834118.1"/>
</dbReference>
<feature type="compositionally biased region" description="Low complexity" evidence="1">
    <location>
        <begin position="20"/>
        <end position="46"/>
    </location>
</feature>
<evidence type="ECO:0000256" key="1">
    <source>
        <dbReference type="SAM" id="MobiDB-lite"/>
    </source>
</evidence>
<evidence type="ECO:0000313" key="3">
    <source>
        <dbReference type="EMBL" id="KAK3486093.1"/>
    </source>
</evidence>
<dbReference type="Gene3D" id="3.40.50.620">
    <property type="entry name" value="HUPs"/>
    <property type="match status" value="1"/>
</dbReference>